<reference evidence="1" key="1">
    <citation type="submission" date="2023-05" db="EMBL/GenBank/DDBJ databases">
        <title>Cataloging the Phylogenetic Diversity of Human Bladder Bacteria.</title>
        <authorList>
            <person name="Du J."/>
        </authorList>
    </citation>
    <scope>NUCLEOTIDE SEQUENCE</scope>
    <source>
        <strain evidence="1">UMB1050</strain>
    </source>
</reference>
<dbReference type="AlphaFoldDB" id="A0AAW6Y6J1"/>
<name>A0AAW6Y6J1_NEISU</name>
<proteinExistence type="predicted"/>
<evidence type="ECO:0008006" key="3">
    <source>
        <dbReference type="Google" id="ProtNLM"/>
    </source>
</evidence>
<evidence type="ECO:0000313" key="2">
    <source>
        <dbReference type="Proteomes" id="UP001236303"/>
    </source>
</evidence>
<comment type="caution">
    <text evidence="1">The sequence shown here is derived from an EMBL/GenBank/DDBJ whole genome shotgun (WGS) entry which is preliminary data.</text>
</comment>
<protein>
    <recommendedName>
        <fullName evidence="3">PAAR domain-containing protein</fullName>
    </recommendedName>
</protein>
<sequence>MVGTTTIRSGGDTTLKGAQLIGNANVCGTHICGSQGLSQKVV</sequence>
<organism evidence="1 2">
    <name type="scientific">Neisseria subflava</name>
    <dbReference type="NCBI Taxonomy" id="28449"/>
    <lineage>
        <taxon>Bacteria</taxon>
        <taxon>Pseudomonadati</taxon>
        <taxon>Pseudomonadota</taxon>
        <taxon>Betaproteobacteria</taxon>
        <taxon>Neisseriales</taxon>
        <taxon>Neisseriaceae</taxon>
        <taxon>Neisseria</taxon>
    </lineage>
</organism>
<gene>
    <name evidence="1" type="ORF">QP451_02255</name>
</gene>
<dbReference type="EMBL" id="JASOPA010000001">
    <property type="protein sequence ID" value="MDK7241867.1"/>
    <property type="molecule type" value="Genomic_DNA"/>
</dbReference>
<dbReference type="Proteomes" id="UP001236303">
    <property type="component" value="Unassembled WGS sequence"/>
</dbReference>
<evidence type="ECO:0000313" key="1">
    <source>
        <dbReference type="EMBL" id="MDK7241867.1"/>
    </source>
</evidence>
<accession>A0AAW6Y6J1</accession>